<dbReference type="GO" id="GO:1904680">
    <property type="term" value="F:peptide transmembrane transporter activity"/>
    <property type="evidence" value="ECO:0007669"/>
    <property type="project" value="TreeGrafter"/>
</dbReference>
<dbReference type="AlphaFoldDB" id="A0A540VC13"/>
<dbReference type="Proteomes" id="UP000317371">
    <property type="component" value="Unassembled WGS sequence"/>
</dbReference>
<dbReference type="Gene3D" id="3.10.105.10">
    <property type="entry name" value="Dipeptide-binding Protein, Domain 3"/>
    <property type="match status" value="1"/>
</dbReference>
<dbReference type="CDD" id="cd08500">
    <property type="entry name" value="PBP2_NikA_DppA_OppA_like_4"/>
    <property type="match status" value="1"/>
</dbReference>
<organism evidence="3 4">
    <name type="scientific">Litorilinea aerophila</name>
    <dbReference type="NCBI Taxonomy" id="1204385"/>
    <lineage>
        <taxon>Bacteria</taxon>
        <taxon>Bacillati</taxon>
        <taxon>Chloroflexota</taxon>
        <taxon>Caldilineae</taxon>
        <taxon>Caldilineales</taxon>
        <taxon>Caldilineaceae</taxon>
        <taxon>Litorilinea</taxon>
    </lineage>
</organism>
<keyword evidence="4" id="KW-1185">Reference proteome</keyword>
<comment type="caution">
    <text evidence="3">The sequence shown here is derived from an EMBL/GenBank/DDBJ whole genome shotgun (WGS) entry which is preliminary data.</text>
</comment>
<dbReference type="PANTHER" id="PTHR30290:SF62">
    <property type="entry name" value="OLIGOPEPTIDE ABC TRANSPORTER, PERIPLASMIC OLIGOPEPTIDE-BINDING PROTEIN"/>
    <property type="match status" value="1"/>
</dbReference>
<dbReference type="Pfam" id="PF00496">
    <property type="entry name" value="SBP_bac_5"/>
    <property type="match status" value="1"/>
</dbReference>
<accession>A0A540VC13</accession>
<dbReference type="InterPro" id="IPR039424">
    <property type="entry name" value="SBP_5"/>
</dbReference>
<name>A0A540VC13_9CHLR</name>
<evidence type="ECO:0000256" key="1">
    <source>
        <dbReference type="SAM" id="MobiDB-lite"/>
    </source>
</evidence>
<dbReference type="GO" id="GO:0015833">
    <property type="term" value="P:peptide transport"/>
    <property type="evidence" value="ECO:0007669"/>
    <property type="project" value="TreeGrafter"/>
</dbReference>
<dbReference type="InterPro" id="IPR000914">
    <property type="entry name" value="SBP_5_dom"/>
</dbReference>
<dbReference type="Gene3D" id="3.40.190.10">
    <property type="entry name" value="Periplasmic binding protein-like II"/>
    <property type="match status" value="1"/>
</dbReference>
<protein>
    <submittedName>
        <fullName evidence="3">ABC transporter substrate-binding protein</fullName>
    </submittedName>
</protein>
<evidence type="ECO:0000313" key="4">
    <source>
        <dbReference type="Proteomes" id="UP000317371"/>
    </source>
</evidence>
<dbReference type="InParanoid" id="A0A540VC13"/>
<dbReference type="PROSITE" id="PS51318">
    <property type="entry name" value="TAT"/>
    <property type="match status" value="1"/>
</dbReference>
<feature type="compositionally biased region" description="Low complexity" evidence="1">
    <location>
        <begin position="49"/>
        <end position="73"/>
    </location>
</feature>
<reference evidence="3 4" key="1">
    <citation type="submission" date="2019-06" db="EMBL/GenBank/DDBJ databases">
        <title>Genome sequence of Litorilinea aerophila BAA-2444.</title>
        <authorList>
            <person name="Maclea K.S."/>
            <person name="Maurais E.G."/>
            <person name="Iannazzi L.C."/>
        </authorList>
    </citation>
    <scope>NUCLEOTIDE SEQUENCE [LARGE SCALE GENOMIC DNA]</scope>
    <source>
        <strain evidence="3 4">ATCC BAA-2444</strain>
    </source>
</reference>
<dbReference type="OrthoDB" id="3720945at2"/>
<sequence length="676" mass="76354">MGGHKMPAYEPRRRRTVSRRQFLGISAWVTAGLAISACGTGGTGPVEPSAPSDAGAEAPAAPAAPASQQQTSSKYKEAPQLAEKVSRGELPPVDERLPVEPVVIEPVESIGMYGGTWRSGLLGLSDRPWVSRTMAYEPMLRWAPDLTHVVPNVAASWEVSPDGKEFTFHLREGMRWSDGAPLTADDFVFWYEHVLLNDELTPVKFSWMRPGGPLGRVEKVDDTTVKFIFEHPHGLFITQLGNQTPFVPAHYARQWHIAFDREAVEKAVEEEQLDSWVALYQNKLDFLITAECPTQFPWQVTIPISSTGSTNQLVAERNPYYWKVDPQGQQLPYIDRMEYPIVENVDVLVLKAVSGEIDMMDRHIATPGNKALFVDNQEAGGYGFFTVKYAFESPCVIALNLNHKDPELKRIFQEKNFRVALSHAINRQEIIDVIYVGSGEPRQPAPLDESPYYNERMAKQYTEYDPDLANRLLDELGLQRGPDGMRLRFDGQPLFINVEVAAAFEPWGEIMEMVTNYWKAVGVDSDVKVIDRSLFYVRKAAYDHDCGVWTGADGIAVVMDPRWYMPFSNESIFGIAWADWWRSGGTQGEEPPEPAKKQQAIYDQIQVTVDPDERDALVRQMLEIGAEQFWAIGITKYYEGYGIVKNNFKNVPPVLWQWHISSSPAQTHPEQYYIES</sequence>
<dbReference type="EMBL" id="VIGC01000025">
    <property type="protein sequence ID" value="TQE94306.1"/>
    <property type="molecule type" value="Genomic_DNA"/>
</dbReference>
<feature type="region of interest" description="Disordered" evidence="1">
    <location>
        <begin position="39"/>
        <end position="89"/>
    </location>
</feature>
<feature type="domain" description="Solute-binding protein family 5" evidence="2">
    <location>
        <begin position="149"/>
        <end position="562"/>
    </location>
</feature>
<gene>
    <name evidence="3" type="ORF">FKZ61_17295</name>
</gene>
<proteinExistence type="predicted"/>
<dbReference type="SUPFAM" id="SSF53850">
    <property type="entry name" value="Periplasmic binding protein-like II"/>
    <property type="match status" value="1"/>
</dbReference>
<dbReference type="InterPro" id="IPR006311">
    <property type="entry name" value="TAT_signal"/>
</dbReference>
<dbReference type="PANTHER" id="PTHR30290">
    <property type="entry name" value="PERIPLASMIC BINDING COMPONENT OF ABC TRANSPORTER"/>
    <property type="match status" value="1"/>
</dbReference>
<evidence type="ECO:0000313" key="3">
    <source>
        <dbReference type="EMBL" id="TQE94306.1"/>
    </source>
</evidence>
<evidence type="ECO:0000259" key="2">
    <source>
        <dbReference type="Pfam" id="PF00496"/>
    </source>
</evidence>